<protein>
    <submittedName>
        <fullName evidence="2">Uncharacterized protein</fullName>
    </submittedName>
</protein>
<organism evidence="2 3">
    <name type="scientific">Teratosphaeria nubilosa</name>
    <dbReference type="NCBI Taxonomy" id="161662"/>
    <lineage>
        <taxon>Eukaryota</taxon>
        <taxon>Fungi</taxon>
        <taxon>Dikarya</taxon>
        <taxon>Ascomycota</taxon>
        <taxon>Pezizomycotina</taxon>
        <taxon>Dothideomycetes</taxon>
        <taxon>Dothideomycetidae</taxon>
        <taxon>Mycosphaerellales</taxon>
        <taxon>Teratosphaeriaceae</taxon>
        <taxon>Teratosphaeria</taxon>
    </lineage>
</organism>
<sequence length="181" mass="20119">MMECGILGCSKSHVNLLQLGRAAESLVRRCASNAAFCVTAPAGTFNQRTLPFARRPQRRRAVFEYLPAKKRRTRSIRMRRREIIWQTSSENSSGDENGTNGDGEDSLIDIDMEEVEEVRADAGLPRKLDLSADPEGDATGVEEARRGQEDRPESWSSLPEVTRIVKVIGHQSACITSSSQR</sequence>
<feature type="region of interest" description="Disordered" evidence="1">
    <location>
        <begin position="85"/>
        <end position="106"/>
    </location>
</feature>
<keyword evidence="3" id="KW-1185">Reference proteome</keyword>
<name>A0A6G1L7C5_9PEZI</name>
<dbReference type="EMBL" id="ML995845">
    <property type="protein sequence ID" value="KAF2768328.1"/>
    <property type="molecule type" value="Genomic_DNA"/>
</dbReference>
<dbReference type="AlphaFoldDB" id="A0A6G1L7C5"/>
<feature type="compositionally biased region" description="Low complexity" evidence="1">
    <location>
        <begin position="87"/>
        <end position="99"/>
    </location>
</feature>
<gene>
    <name evidence="2" type="ORF">EJ03DRAFT_328368</name>
</gene>
<proteinExistence type="predicted"/>
<reference evidence="2" key="1">
    <citation type="journal article" date="2020" name="Stud. Mycol.">
        <title>101 Dothideomycetes genomes: a test case for predicting lifestyles and emergence of pathogens.</title>
        <authorList>
            <person name="Haridas S."/>
            <person name="Albert R."/>
            <person name="Binder M."/>
            <person name="Bloem J."/>
            <person name="Labutti K."/>
            <person name="Salamov A."/>
            <person name="Andreopoulos B."/>
            <person name="Baker S."/>
            <person name="Barry K."/>
            <person name="Bills G."/>
            <person name="Bluhm B."/>
            <person name="Cannon C."/>
            <person name="Castanera R."/>
            <person name="Culley D."/>
            <person name="Daum C."/>
            <person name="Ezra D."/>
            <person name="Gonzalez J."/>
            <person name="Henrissat B."/>
            <person name="Kuo A."/>
            <person name="Liang C."/>
            <person name="Lipzen A."/>
            <person name="Lutzoni F."/>
            <person name="Magnuson J."/>
            <person name="Mondo S."/>
            <person name="Nolan M."/>
            <person name="Ohm R."/>
            <person name="Pangilinan J."/>
            <person name="Park H.-J."/>
            <person name="Ramirez L."/>
            <person name="Alfaro M."/>
            <person name="Sun H."/>
            <person name="Tritt A."/>
            <person name="Yoshinaga Y."/>
            <person name="Zwiers L.-H."/>
            <person name="Turgeon B."/>
            <person name="Goodwin S."/>
            <person name="Spatafora J."/>
            <person name="Crous P."/>
            <person name="Grigoriev I."/>
        </authorList>
    </citation>
    <scope>NUCLEOTIDE SEQUENCE</scope>
    <source>
        <strain evidence="2">CBS 116005</strain>
    </source>
</reference>
<dbReference type="Proteomes" id="UP000799436">
    <property type="component" value="Unassembled WGS sequence"/>
</dbReference>
<evidence type="ECO:0000313" key="2">
    <source>
        <dbReference type="EMBL" id="KAF2768328.1"/>
    </source>
</evidence>
<feature type="compositionally biased region" description="Basic and acidic residues" evidence="1">
    <location>
        <begin position="121"/>
        <end position="130"/>
    </location>
</feature>
<accession>A0A6G1L7C5</accession>
<feature type="region of interest" description="Disordered" evidence="1">
    <location>
        <begin position="121"/>
        <end position="158"/>
    </location>
</feature>
<evidence type="ECO:0000313" key="3">
    <source>
        <dbReference type="Proteomes" id="UP000799436"/>
    </source>
</evidence>
<evidence type="ECO:0000256" key="1">
    <source>
        <dbReference type="SAM" id="MobiDB-lite"/>
    </source>
</evidence>
<feature type="compositionally biased region" description="Basic and acidic residues" evidence="1">
    <location>
        <begin position="142"/>
        <end position="153"/>
    </location>
</feature>